<dbReference type="EMBL" id="BDSP01000240">
    <property type="protein sequence ID" value="GAX26224.1"/>
    <property type="molecule type" value="Genomic_DNA"/>
</dbReference>
<evidence type="ECO:0000256" key="5">
    <source>
        <dbReference type="SAM" id="MobiDB-lite"/>
    </source>
</evidence>
<protein>
    <recommendedName>
        <fullName evidence="7">Sugar phosphate transporter domain-containing protein</fullName>
    </recommendedName>
</protein>
<feature type="transmembrane region" description="Helical" evidence="6">
    <location>
        <begin position="34"/>
        <end position="56"/>
    </location>
</feature>
<evidence type="ECO:0000313" key="8">
    <source>
        <dbReference type="EMBL" id="GAX26224.1"/>
    </source>
</evidence>
<accession>A0A1Z5KIV0</accession>
<feature type="transmembrane region" description="Helical" evidence="6">
    <location>
        <begin position="155"/>
        <end position="176"/>
    </location>
</feature>
<feature type="transmembrane region" description="Helical" evidence="6">
    <location>
        <begin position="99"/>
        <end position="118"/>
    </location>
</feature>
<dbReference type="PANTHER" id="PTHR11132">
    <property type="entry name" value="SOLUTE CARRIER FAMILY 35"/>
    <property type="match status" value="1"/>
</dbReference>
<feature type="transmembrane region" description="Helical" evidence="6">
    <location>
        <begin position="68"/>
        <end position="87"/>
    </location>
</feature>
<name>A0A1Z5KIV0_FISSO</name>
<proteinExistence type="predicted"/>
<feature type="transmembrane region" description="Helical" evidence="6">
    <location>
        <begin position="252"/>
        <end position="273"/>
    </location>
</feature>
<comment type="caution">
    <text evidence="8">The sequence shown here is derived from an EMBL/GenBank/DDBJ whole genome shotgun (WGS) entry which is preliminary data.</text>
</comment>
<keyword evidence="3 6" id="KW-1133">Transmembrane helix</keyword>
<feature type="domain" description="Sugar phosphate transporter" evidence="7">
    <location>
        <begin position="17"/>
        <end position="296"/>
    </location>
</feature>
<feature type="region of interest" description="Disordered" evidence="5">
    <location>
        <begin position="302"/>
        <end position="327"/>
    </location>
</feature>
<evidence type="ECO:0000313" key="9">
    <source>
        <dbReference type="Proteomes" id="UP000198406"/>
    </source>
</evidence>
<dbReference type="OrthoDB" id="417037at2759"/>
<evidence type="ECO:0000256" key="2">
    <source>
        <dbReference type="ARBA" id="ARBA00022692"/>
    </source>
</evidence>
<evidence type="ECO:0000256" key="6">
    <source>
        <dbReference type="SAM" id="Phobius"/>
    </source>
</evidence>
<organism evidence="8 9">
    <name type="scientific">Fistulifera solaris</name>
    <name type="common">Oleaginous diatom</name>
    <dbReference type="NCBI Taxonomy" id="1519565"/>
    <lineage>
        <taxon>Eukaryota</taxon>
        <taxon>Sar</taxon>
        <taxon>Stramenopiles</taxon>
        <taxon>Ochrophyta</taxon>
        <taxon>Bacillariophyta</taxon>
        <taxon>Bacillariophyceae</taxon>
        <taxon>Bacillariophycidae</taxon>
        <taxon>Naviculales</taxon>
        <taxon>Naviculaceae</taxon>
        <taxon>Fistulifera</taxon>
    </lineage>
</organism>
<keyword evidence="4 6" id="KW-0472">Membrane</keyword>
<dbReference type="Proteomes" id="UP000198406">
    <property type="component" value="Unassembled WGS sequence"/>
</dbReference>
<keyword evidence="9" id="KW-1185">Reference proteome</keyword>
<keyword evidence="2 6" id="KW-0812">Transmembrane</keyword>
<dbReference type="Pfam" id="PF03151">
    <property type="entry name" value="TPT"/>
    <property type="match status" value="1"/>
</dbReference>
<feature type="compositionally biased region" description="Basic and acidic residues" evidence="5">
    <location>
        <begin position="303"/>
        <end position="312"/>
    </location>
</feature>
<dbReference type="InterPro" id="IPR037185">
    <property type="entry name" value="EmrE-like"/>
</dbReference>
<reference evidence="8 9" key="1">
    <citation type="journal article" date="2015" name="Plant Cell">
        <title>Oil accumulation by the oleaginous diatom Fistulifera solaris as revealed by the genome and transcriptome.</title>
        <authorList>
            <person name="Tanaka T."/>
            <person name="Maeda Y."/>
            <person name="Veluchamy A."/>
            <person name="Tanaka M."/>
            <person name="Abida H."/>
            <person name="Marechal E."/>
            <person name="Bowler C."/>
            <person name="Muto M."/>
            <person name="Sunaga Y."/>
            <person name="Tanaka M."/>
            <person name="Yoshino T."/>
            <person name="Taniguchi T."/>
            <person name="Fukuda Y."/>
            <person name="Nemoto M."/>
            <person name="Matsumoto M."/>
            <person name="Wong P.S."/>
            <person name="Aburatani S."/>
            <person name="Fujibuchi W."/>
        </authorList>
    </citation>
    <scope>NUCLEOTIDE SEQUENCE [LARGE SCALE GENOMIC DNA]</scope>
    <source>
        <strain evidence="8 9">JPCC DA0580</strain>
    </source>
</reference>
<dbReference type="SUPFAM" id="SSF103481">
    <property type="entry name" value="Multidrug resistance efflux transporter EmrE"/>
    <property type="match status" value="1"/>
</dbReference>
<evidence type="ECO:0000256" key="1">
    <source>
        <dbReference type="ARBA" id="ARBA00004141"/>
    </source>
</evidence>
<feature type="transmembrane region" description="Helical" evidence="6">
    <location>
        <begin position="225"/>
        <end position="245"/>
    </location>
</feature>
<dbReference type="InParanoid" id="A0A1Z5KIV0"/>
<feature type="transmembrane region" description="Helical" evidence="6">
    <location>
        <begin position="279"/>
        <end position="297"/>
    </location>
</feature>
<evidence type="ECO:0000259" key="7">
    <source>
        <dbReference type="Pfam" id="PF03151"/>
    </source>
</evidence>
<feature type="transmembrane region" description="Helical" evidence="6">
    <location>
        <begin position="188"/>
        <end position="205"/>
    </location>
</feature>
<gene>
    <name evidence="8" type="ORF">FisN_16Lh051</name>
</gene>
<dbReference type="GO" id="GO:0016020">
    <property type="term" value="C:membrane"/>
    <property type="evidence" value="ECO:0007669"/>
    <property type="project" value="UniProtKB-SubCell"/>
</dbReference>
<feature type="transmembrane region" description="Helical" evidence="6">
    <location>
        <begin position="125"/>
        <end position="143"/>
    </location>
</feature>
<dbReference type="InterPro" id="IPR004853">
    <property type="entry name" value="Sugar_P_trans_dom"/>
</dbReference>
<evidence type="ECO:0000256" key="3">
    <source>
        <dbReference type="ARBA" id="ARBA00022989"/>
    </source>
</evidence>
<dbReference type="AlphaFoldDB" id="A0A1Z5KIV0"/>
<comment type="subcellular location">
    <subcellularLocation>
        <location evidence="1">Membrane</location>
        <topology evidence="1">Multi-pass membrane protein</topology>
    </subcellularLocation>
</comment>
<dbReference type="Gene3D" id="1.10.3730.20">
    <property type="match status" value="1"/>
</dbReference>
<feature type="transmembrane region" description="Helical" evidence="6">
    <location>
        <begin position="7"/>
        <end position="28"/>
    </location>
</feature>
<sequence length="327" mass="36149">MKPNVEVTLSVLAYSACSGTLVLLNKLILHRLPYPSLVVSFQLVVAVAFIYAANFAGRLQVDPLQWEYVVPYLYYIIAFSLGVYCNMKSLSLANVETVVVFRAMSPCLVAVLDVLFLGREYPSRRSWGALSLIVLGAIFYASFDTQFQTQGWSAYRWPTAYLLIICFEMCYGKKIIQSVDLKTKAGPVLYTNLLGLPPMLCFAAMGGEYGQFASEGGVQQISFSLMLLLFLGCVAGTGIGFSSWWCRDQVSATSFTLIGVLNKCLTILLNCLIWDQHAAPGGLLGLCLCLVGGSLYQQSPMRMKKERESAKPEDEEMVEFLDKNGNE</sequence>
<dbReference type="InterPro" id="IPR050186">
    <property type="entry name" value="TPT_transporter"/>
</dbReference>
<evidence type="ECO:0000256" key="4">
    <source>
        <dbReference type="ARBA" id="ARBA00023136"/>
    </source>
</evidence>